<comment type="caution">
    <text evidence="2">The sequence shown here is derived from an EMBL/GenBank/DDBJ whole genome shotgun (WGS) entry which is preliminary data.</text>
</comment>
<organism evidence="2 3">
    <name type="scientific">Brassica carinata</name>
    <name type="common">Ethiopian mustard</name>
    <name type="synonym">Abyssinian cabbage</name>
    <dbReference type="NCBI Taxonomy" id="52824"/>
    <lineage>
        <taxon>Eukaryota</taxon>
        <taxon>Viridiplantae</taxon>
        <taxon>Streptophyta</taxon>
        <taxon>Embryophyta</taxon>
        <taxon>Tracheophyta</taxon>
        <taxon>Spermatophyta</taxon>
        <taxon>Magnoliopsida</taxon>
        <taxon>eudicotyledons</taxon>
        <taxon>Gunneridae</taxon>
        <taxon>Pentapetalae</taxon>
        <taxon>rosids</taxon>
        <taxon>malvids</taxon>
        <taxon>Brassicales</taxon>
        <taxon>Brassicaceae</taxon>
        <taxon>Brassiceae</taxon>
        <taxon>Brassica</taxon>
    </lineage>
</organism>
<dbReference type="EMBL" id="JAAMPC010000010">
    <property type="protein sequence ID" value="KAG2289939.1"/>
    <property type="molecule type" value="Genomic_DNA"/>
</dbReference>
<evidence type="ECO:0000313" key="3">
    <source>
        <dbReference type="Proteomes" id="UP000886595"/>
    </source>
</evidence>
<feature type="region of interest" description="Disordered" evidence="1">
    <location>
        <begin position="73"/>
        <end position="103"/>
    </location>
</feature>
<name>A0A8X7RIY8_BRACI</name>
<gene>
    <name evidence="2" type="ORF">Bca52824_049543</name>
</gene>
<proteinExistence type="predicted"/>
<evidence type="ECO:0000256" key="1">
    <source>
        <dbReference type="SAM" id="MobiDB-lite"/>
    </source>
</evidence>
<keyword evidence="3" id="KW-1185">Reference proteome</keyword>
<accession>A0A8X7RIY8</accession>
<dbReference type="Proteomes" id="UP000886595">
    <property type="component" value="Unassembled WGS sequence"/>
</dbReference>
<protein>
    <submittedName>
        <fullName evidence="2">Uncharacterized protein</fullName>
    </submittedName>
</protein>
<sequence>MAPPAGQPYISSSLETALLFVESAMAARWRTTKLDVERDLFTALNDTRSKQTANSGIYHAQACECTHNQDAQKPFLSPAAAPATGRSSGEGKRQDEPGEADKTKLHLFKAVSPPPPNLYLSQVMARPDGEEGILLLEFHGNGDRSWQLNFDDFQVSPEHKEKKSPSKLHNCLGCLDK</sequence>
<dbReference type="OrthoDB" id="10565141at2759"/>
<evidence type="ECO:0000313" key="2">
    <source>
        <dbReference type="EMBL" id="KAG2289939.1"/>
    </source>
</evidence>
<dbReference type="AlphaFoldDB" id="A0A8X7RIY8"/>
<feature type="compositionally biased region" description="Basic and acidic residues" evidence="1">
    <location>
        <begin position="89"/>
        <end position="103"/>
    </location>
</feature>
<reference evidence="2 3" key="1">
    <citation type="submission" date="2020-02" db="EMBL/GenBank/DDBJ databases">
        <authorList>
            <person name="Ma Q."/>
            <person name="Huang Y."/>
            <person name="Song X."/>
            <person name="Pei D."/>
        </authorList>
    </citation>
    <scope>NUCLEOTIDE SEQUENCE [LARGE SCALE GENOMIC DNA]</scope>
    <source>
        <strain evidence="2">Sxm20200214</strain>
        <tissue evidence="2">Leaf</tissue>
    </source>
</reference>